<dbReference type="PIRSF" id="PIRSF004640">
    <property type="entry name" value="IspG"/>
    <property type="match status" value="1"/>
</dbReference>
<dbReference type="SUPFAM" id="SSF56014">
    <property type="entry name" value="Nitrite and sulphite reductase 4Fe-4S domain-like"/>
    <property type="match status" value="1"/>
</dbReference>
<dbReference type="FunFam" id="3.20.20.20:FF:000001">
    <property type="entry name" value="4-hydroxy-3-methylbut-2-en-1-yl diphosphate synthase (flavodoxin)"/>
    <property type="match status" value="1"/>
</dbReference>
<proteinExistence type="inferred from homology"/>
<feature type="binding site" evidence="7">
    <location>
        <position position="277"/>
    </location>
    <ligand>
        <name>[4Fe-4S] cluster</name>
        <dbReference type="ChEBI" id="CHEBI:49883"/>
    </ligand>
</feature>
<dbReference type="UniPathway" id="UPA00056">
    <property type="reaction ID" value="UER00096"/>
</dbReference>
<keyword evidence="3 7" id="KW-0560">Oxidoreductase</keyword>
<dbReference type="Proteomes" id="UP000317835">
    <property type="component" value="Chromosome"/>
</dbReference>
<dbReference type="NCBIfam" id="TIGR00612">
    <property type="entry name" value="ispG_gcpE"/>
    <property type="match status" value="1"/>
</dbReference>
<feature type="binding site" evidence="7">
    <location>
        <position position="280"/>
    </location>
    <ligand>
        <name>[4Fe-4S] cluster</name>
        <dbReference type="ChEBI" id="CHEBI:49883"/>
    </ligand>
</feature>
<dbReference type="InterPro" id="IPR058578">
    <property type="entry name" value="IspG_TIM"/>
</dbReference>
<evidence type="ECO:0000313" key="10">
    <source>
        <dbReference type="EMBL" id="QDV33955.1"/>
    </source>
</evidence>
<keyword evidence="2 7" id="KW-0479">Metal-binding</keyword>
<gene>
    <name evidence="7 10" type="primary">ispG</name>
    <name evidence="10" type="ORF">ElP_18360</name>
</gene>
<dbReference type="Gene3D" id="3.20.20.20">
    <property type="entry name" value="Dihydropteroate synthase-like"/>
    <property type="match status" value="1"/>
</dbReference>
<comment type="cofactor">
    <cofactor evidence="7">
        <name>[4Fe-4S] cluster</name>
        <dbReference type="ChEBI" id="CHEBI:49883"/>
    </cofactor>
    <text evidence="7">Binds 1 [4Fe-4S] cluster.</text>
</comment>
<keyword evidence="6 7" id="KW-0414">Isoprene biosynthesis</keyword>
<dbReference type="Pfam" id="PF04551">
    <property type="entry name" value="GcpE"/>
    <property type="match status" value="1"/>
</dbReference>
<dbReference type="InterPro" id="IPR045854">
    <property type="entry name" value="NO2/SO3_Rdtase_4Fe4S_sf"/>
</dbReference>
<dbReference type="PANTHER" id="PTHR30454:SF0">
    <property type="entry name" value="4-HYDROXY-3-METHYLBUT-2-EN-1-YL DIPHOSPHATE SYNTHASE (FERREDOXIN), CHLOROPLASTIC"/>
    <property type="match status" value="1"/>
</dbReference>
<dbReference type="InterPro" id="IPR004588">
    <property type="entry name" value="IspG_bac-typ"/>
</dbReference>
<evidence type="ECO:0000256" key="7">
    <source>
        <dbReference type="HAMAP-Rule" id="MF_00159"/>
    </source>
</evidence>
<feature type="binding site" evidence="7">
    <location>
        <position position="312"/>
    </location>
    <ligand>
        <name>[4Fe-4S] cluster</name>
        <dbReference type="ChEBI" id="CHEBI:49883"/>
    </ligand>
</feature>
<comment type="catalytic activity">
    <reaction evidence="7">
        <text>(2E)-4-hydroxy-3-methylbut-2-enyl diphosphate + oxidized [flavodoxin] + H2O + 2 H(+) = 2-C-methyl-D-erythritol 2,4-cyclic diphosphate + reduced [flavodoxin]</text>
        <dbReference type="Rhea" id="RHEA:43604"/>
        <dbReference type="Rhea" id="RHEA-COMP:10622"/>
        <dbReference type="Rhea" id="RHEA-COMP:10623"/>
        <dbReference type="ChEBI" id="CHEBI:15377"/>
        <dbReference type="ChEBI" id="CHEBI:15378"/>
        <dbReference type="ChEBI" id="CHEBI:57618"/>
        <dbReference type="ChEBI" id="CHEBI:58210"/>
        <dbReference type="ChEBI" id="CHEBI:58483"/>
        <dbReference type="ChEBI" id="CHEBI:128753"/>
        <dbReference type="EC" id="1.17.7.3"/>
    </reaction>
</comment>
<dbReference type="Pfam" id="PF26540">
    <property type="entry name" value="GcpE_C"/>
    <property type="match status" value="1"/>
</dbReference>
<keyword evidence="5 7" id="KW-0411">Iron-sulfur</keyword>
<dbReference type="InterPro" id="IPR058579">
    <property type="entry name" value="IspG_C"/>
</dbReference>
<evidence type="ECO:0000256" key="1">
    <source>
        <dbReference type="ARBA" id="ARBA00022485"/>
    </source>
</evidence>
<dbReference type="EC" id="1.17.7.3" evidence="7"/>
<evidence type="ECO:0000259" key="8">
    <source>
        <dbReference type="Pfam" id="PF04551"/>
    </source>
</evidence>
<feature type="binding site" evidence="7">
    <location>
        <position position="319"/>
    </location>
    <ligand>
        <name>[4Fe-4S] cluster</name>
        <dbReference type="ChEBI" id="CHEBI:49883"/>
    </ligand>
</feature>
<dbReference type="GO" id="GO:0005506">
    <property type="term" value="F:iron ion binding"/>
    <property type="evidence" value="ECO:0007669"/>
    <property type="project" value="InterPro"/>
</dbReference>
<evidence type="ECO:0000256" key="4">
    <source>
        <dbReference type="ARBA" id="ARBA00023004"/>
    </source>
</evidence>
<dbReference type="GO" id="GO:0051539">
    <property type="term" value="F:4 iron, 4 sulfur cluster binding"/>
    <property type="evidence" value="ECO:0007669"/>
    <property type="project" value="UniProtKB-UniRule"/>
</dbReference>
<dbReference type="InterPro" id="IPR011005">
    <property type="entry name" value="Dihydropteroate_synth-like_sf"/>
</dbReference>
<dbReference type="GO" id="GO:0141197">
    <property type="term" value="F:4-hydroxy-3-methylbut-2-enyl-diphosphate synthase activity (flavodoxin)"/>
    <property type="evidence" value="ECO:0007669"/>
    <property type="project" value="UniProtKB-EC"/>
</dbReference>
<protein>
    <recommendedName>
        <fullName evidence="7">4-hydroxy-3-methylbut-2-en-1-yl diphosphate synthase (flavodoxin)</fullName>
        <ecNumber evidence="7">1.17.7.3</ecNumber>
    </recommendedName>
    <alternativeName>
        <fullName evidence="7">1-hydroxy-2-methyl-2-(E)-butenyl 4-diphosphate synthase</fullName>
    </alternativeName>
</protein>
<name>A0A518GZD0_9BACT</name>
<dbReference type="Gene3D" id="3.30.413.10">
    <property type="entry name" value="Sulfite Reductase Hemoprotein, domain 1"/>
    <property type="match status" value="1"/>
</dbReference>
<comment type="similarity">
    <text evidence="7">Belongs to the IspG family.</text>
</comment>
<dbReference type="GO" id="GO:0019288">
    <property type="term" value="P:isopentenyl diphosphate biosynthetic process, methylerythritol 4-phosphate pathway"/>
    <property type="evidence" value="ECO:0007669"/>
    <property type="project" value="UniProtKB-UniRule"/>
</dbReference>
<dbReference type="OrthoDB" id="9803214at2"/>
<keyword evidence="4 7" id="KW-0408">Iron</keyword>
<dbReference type="KEGG" id="tpla:ElP_18360"/>
<dbReference type="PANTHER" id="PTHR30454">
    <property type="entry name" value="4-HYDROXY-3-METHYLBUT-2-EN-1-YL DIPHOSPHATE SYNTHASE"/>
    <property type="match status" value="1"/>
</dbReference>
<evidence type="ECO:0000259" key="9">
    <source>
        <dbReference type="Pfam" id="PF26540"/>
    </source>
</evidence>
<feature type="domain" description="IspG TIM-barrel" evidence="8">
    <location>
        <begin position="12"/>
        <end position="258"/>
    </location>
</feature>
<dbReference type="SUPFAM" id="SSF51717">
    <property type="entry name" value="Dihydropteroate synthetase-like"/>
    <property type="match status" value="1"/>
</dbReference>
<accession>A0A518GZD0</accession>
<keyword evidence="1 7" id="KW-0004">4Fe-4S</keyword>
<organism evidence="10 11">
    <name type="scientific">Tautonia plasticadhaerens</name>
    <dbReference type="NCBI Taxonomy" id="2527974"/>
    <lineage>
        <taxon>Bacteria</taxon>
        <taxon>Pseudomonadati</taxon>
        <taxon>Planctomycetota</taxon>
        <taxon>Planctomycetia</taxon>
        <taxon>Isosphaerales</taxon>
        <taxon>Isosphaeraceae</taxon>
        <taxon>Tautonia</taxon>
    </lineage>
</organism>
<keyword evidence="11" id="KW-1185">Reference proteome</keyword>
<feature type="domain" description="IspG C-terminal" evidence="9">
    <location>
        <begin position="273"/>
        <end position="359"/>
    </location>
</feature>
<dbReference type="EMBL" id="CP036426">
    <property type="protein sequence ID" value="QDV33955.1"/>
    <property type="molecule type" value="Genomic_DNA"/>
</dbReference>
<comment type="function">
    <text evidence="7">Converts 2C-methyl-D-erythritol 2,4-cyclodiphosphate (ME-2,4cPP) into 1-hydroxy-2-methyl-2-(E)-butenyl 4-diphosphate.</text>
</comment>
<evidence type="ECO:0000256" key="3">
    <source>
        <dbReference type="ARBA" id="ARBA00023002"/>
    </source>
</evidence>
<dbReference type="NCBIfam" id="NF001540">
    <property type="entry name" value="PRK00366.1"/>
    <property type="match status" value="1"/>
</dbReference>
<dbReference type="GO" id="GO:0046429">
    <property type="term" value="F:4-hydroxy-3-methylbut-2-en-1-yl diphosphate synthase activity (ferredoxin)"/>
    <property type="evidence" value="ECO:0007669"/>
    <property type="project" value="UniProtKB-UniRule"/>
</dbReference>
<evidence type="ECO:0000256" key="2">
    <source>
        <dbReference type="ARBA" id="ARBA00022723"/>
    </source>
</evidence>
<sequence>MAYSTSVQRHKTREVGIDDHVVGGDNPIWVQSMTTTDTADASATLAQIKKLEDAGCEIIRVTVPKKADVEACMAIRDHITIPLIADIHYDYRMALACLEARTPSGRRAVDKIRINPGNIGGVERFKEVVRRAKDQGVPMRIGVNSGSLEEDLIEKYGFPCPEAMVESALRHIEIAESLGYHQMIISLKASHVPTAVECYSLFAQKSDYPTHLGITEAGSREYGTLKSAAGIGAILLRGIGDTIRVSLLGDPVPEVKAGFDILRATSRRINEPEVVACPTCGRLDIDLERIVAEVEQRMKGLKHPLRISILGCLVNGFGEAKEADIGIAAGSGKGIIFKRGVPIRHVKEEEMVDALWQEVMRFEEDTPPLESYLKKQEQKQQKSALTVLG</sequence>
<dbReference type="AlphaFoldDB" id="A0A518GZD0"/>
<dbReference type="GO" id="GO:0016114">
    <property type="term" value="P:terpenoid biosynthetic process"/>
    <property type="evidence" value="ECO:0007669"/>
    <property type="project" value="InterPro"/>
</dbReference>
<reference evidence="10 11" key="1">
    <citation type="submission" date="2019-02" db="EMBL/GenBank/DDBJ databases">
        <title>Deep-cultivation of Planctomycetes and their phenomic and genomic characterization uncovers novel biology.</title>
        <authorList>
            <person name="Wiegand S."/>
            <person name="Jogler M."/>
            <person name="Boedeker C."/>
            <person name="Pinto D."/>
            <person name="Vollmers J."/>
            <person name="Rivas-Marin E."/>
            <person name="Kohn T."/>
            <person name="Peeters S.H."/>
            <person name="Heuer A."/>
            <person name="Rast P."/>
            <person name="Oberbeckmann S."/>
            <person name="Bunk B."/>
            <person name="Jeske O."/>
            <person name="Meyerdierks A."/>
            <person name="Storesund J.E."/>
            <person name="Kallscheuer N."/>
            <person name="Luecker S."/>
            <person name="Lage O.M."/>
            <person name="Pohl T."/>
            <person name="Merkel B.J."/>
            <person name="Hornburger P."/>
            <person name="Mueller R.-W."/>
            <person name="Bruemmer F."/>
            <person name="Labrenz M."/>
            <person name="Spormann A.M."/>
            <person name="Op den Camp H."/>
            <person name="Overmann J."/>
            <person name="Amann R."/>
            <person name="Jetten M.S.M."/>
            <person name="Mascher T."/>
            <person name="Medema M.H."/>
            <person name="Devos D.P."/>
            <person name="Kaster A.-K."/>
            <person name="Ovreas L."/>
            <person name="Rohde M."/>
            <person name="Galperin M.Y."/>
            <person name="Jogler C."/>
        </authorList>
    </citation>
    <scope>NUCLEOTIDE SEQUENCE [LARGE SCALE GENOMIC DNA]</scope>
    <source>
        <strain evidence="10 11">ElP</strain>
    </source>
</reference>
<dbReference type="HAMAP" id="MF_00159">
    <property type="entry name" value="IspG"/>
    <property type="match status" value="1"/>
</dbReference>
<dbReference type="InterPro" id="IPR016425">
    <property type="entry name" value="IspG_bac"/>
</dbReference>
<dbReference type="RefSeq" id="WP_145268482.1">
    <property type="nucleotide sequence ID" value="NZ_CP036426.1"/>
</dbReference>
<comment type="pathway">
    <text evidence="7">Isoprenoid biosynthesis; isopentenyl diphosphate biosynthesis via DXP pathway; isopentenyl diphosphate from 1-deoxy-D-xylulose 5-phosphate: step 5/6.</text>
</comment>
<evidence type="ECO:0000256" key="6">
    <source>
        <dbReference type="ARBA" id="ARBA00023229"/>
    </source>
</evidence>
<evidence type="ECO:0000256" key="5">
    <source>
        <dbReference type="ARBA" id="ARBA00023014"/>
    </source>
</evidence>
<evidence type="ECO:0000313" key="11">
    <source>
        <dbReference type="Proteomes" id="UP000317835"/>
    </source>
</evidence>